<proteinExistence type="predicted"/>
<feature type="signal peptide" evidence="1">
    <location>
        <begin position="1"/>
        <end position="24"/>
    </location>
</feature>
<accession>A0AAP6XNR2</accession>
<feature type="chain" id="PRO_5042820120" description="Or membrane protein" evidence="1">
    <location>
        <begin position="25"/>
        <end position="118"/>
    </location>
</feature>
<evidence type="ECO:0000313" key="3">
    <source>
        <dbReference type="Proteomes" id="UP000591626"/>
    </source>
</evidence>
<keyword evidence="1" id="KW-0732">Signal</keyword>
<comment type="caution">
    <text evidence="2">The sequence shown here is derived from an EMBL/GenBank/DDBJ whole genome shotgun (WGS) entry which is preliminary data.</text>
</comment>
<dbReference type="RefSeq" id="WP_167616993.1">
    <property type="nucleotide sequence ID" value="NZ_JAAUVV010000017.1"/>
</dbReference>
<dbReference type="AlphaFoldDB" id="A0AAP6XNR2"/>
<dbReference type="EMBL" id="JAAUVV010000017">
    <property type="protein sequence ID" value="NJJ04453.1"/>
    <property type="molecule type" value="Genomic_DNA"/>
</dbReference>
<evidence type="ECO:0000313" key="2">
    <source>
        <dbReference type="EMBL" id="NJJ04453.1"/>
    </source>
</evidence>
<organism evidence="2 3">
    <name type="scientific">Corynebacterium coyleae</name>
    <dbReference type="NCBI Taxonomy" id="53374"/>
    <lineage>
        <taxon>Bacteria</taxon>
        <taxon>Bacillati</taxon>
        <taxon>Actinomycetota</taxon>
        <taxon>Actinomycetes</taxon>
        <taxon>Mycobacteriales</taxon>
        <taxon>Corynebacteriaceae</taxon>
        <taxon>Corynebacterium</taxon>
    </lineage>
</organism>
<evidence type="ECO:0000256" key="1">
    <source>
        <dbReference type="SAM" id="SignalP"/>
    </source>
</evidence>
<dbReference type="Proteomes" id="UP000591626">
    <property type="component" value="Unassembled WGS sequence"/>
</dbReference>
<reference evidence="2 3" key="1">
    <citation type="submission" date="2020-03" db="EMBL/GenBank/DDBJ databases">
        <title>Draft genome sequences of bacterial isolates from the female urobiome.</title>
        <authorList>
            <person name="Miller-Ensminger T."/>
            <person name="Wolfe A.J."/>
            <person name="Putonti C."/>
        </authorList>
    </citation>
    <scope>NUCLEOTIDE SEQUENCE [LARGE SCALE GENOMIC DNA]</scope>
    <source>
        <strain evidence="2 3">UMB8490</strain>
    </source>
</reference>
<evidence type="ECO:0008006" key="4">
    <source>
        <dbReference type="Google" id="ProtNLM"/>
    </source>
</evidence>
<sequence>MKRYPVAALVAVTALSLTAMPADAEQKRPGDISGDQAIGYAYDEYDNAKPWVRNLMKGTAVEQRENLLPYASSFQYDWANDSKPGTTAEILISSGVLAPILVGLGGAAVAQGAIKLPF</sequence>
<protein>
    <recommendedName>
        <fullName evidence="4">Or membrane protein</fullName>
    </recommendedName>
</protein>
<name>A0AAP6XNR2_9CORY</name>
<gene>
    <name evidence="2" type="ORF">HC138_08845</name>
</gene>